<comment type="caution">
    <text evidence="8">The sequence shown here is derived from an EMBL/GenBank/DDBJ whole genome shotgun (WGS) entry which is preliminary data.</text>
</comment>
<dbReference type="Pfam" id="PF13370">
    <property type="entry name" value="Fer4_13"/>
    <property type="match status" value="1"/>
</dbReference>
<dbReference type="AlphaFoldDB" id="A0A1F4UVA6"/>
<evidence type="ECO:0000256" key="3">
    <source>
        <dbReference type="ARBA" id="ARBA00022982"/>
    </source>
</evidence>
<dbReference type="PANTHER" id="PTHR36923:SF3">
    <property type="entry name" value="FERREDOXIN"/>
    <property type="match status" value="1"/>
</dbReference>
<dbReference type="PRINTS" id="PR00352">
    <property type="entry name" value="3FE4SFRDOXIN"/>
</dbReference>
<dbReference type="PROSITE" id="PS51379">
    <property type="entry name" value="4FE4S_FER_2"/>
    <property type="match status" value="1"/>
</dbReference>
<evidence type="ECO:0000256" key="5">
    <source>
        <dbReference type="ARBA" id="ARBA00023014"/>
    </source>
</evidence>
<keyword evidence="3 6" id="KW-0249">Electron transport</keyword>
<name>A0A1F4UVA6_UNCKA</name>
<evidence type="ECO:0000256" key="2">
    <source>
        <dbReference type="ARBA" id="ARBA00022723"/>
    </source>
</evidence>
<feature type="domain" description="4Fe-4S ferredoxin-type" evidence="7">
    <location>
        <begin position="15"/>
        <end position="43"/>
    </location>
</feature>
<sequence length="88" mass="9602">MTENSNTNTKKKKVHKIVVDRKTCIGAATCIVIAPDAFELDVENIAVVKANAENMDDDTLLMAAQSCPTGAIFLYDEEGNQIYPKPQS</sequence>
<organism evidence="8 9">
    <name type="scientific">candidate division WWE3 bacterium RBG_16_37_10</name>
    <dbReference type="NCBI Taxonomy" id="1802610"/>
    <lineage>
        <taxon>Bacteria</taxon>
        <taxon>Katanobacteria</taxon>
    </lineage>
</organism>
<dbReference type="InterPro" id="IPR001080">
    <property type="entry name" value="3Fe4S_ferredoxin"/>
</dbReference>
<keyword evidence="5 6" id="KW-0411">Iron-sulfur</keyword>
<comment type="function">
    <text evidence="6">Ferredoxins are iron-sulfur proteins that transfer electrons in a wide variety of metabolic reactions.</text>
</comment>
<dbReference type="GO" id="GO:0005506">
    <property type="term" value="F:iron ion binding"/>
    <property type="evidence" value="ECO:0007669"/>
    <property type="project" value="UniProtKB-UniRule"/>
</dbReference>
<proteinExistence type="predicted"/>
<evidence type="ECO:0000256" key="6">
    <source>
        <dbReference type="RuleBase" id="RU368020"/>
    </source>
</evidence>
<dbReference type="SUPFAM" id="SSF54862">
    <property type="entry name" value="4Fe-4S ferredoxins"/>
    <property type="match status" value="1"/>
</dbReference>
<evidence type="ECO:0000256" key="1">
    <source>
        <dbReference type="ARBA" id="ARBA00022448"/>
    </source>
</evidence>
<gene>
    <name evidence="8" type="ORF">A2W32_00410</name>
</gene>
<evidence type="ECO:0000256" key="4">
    <source>
        <dbReference type="ARBA" id="ARBA00023004"/>
    </source>
</evidence>
<dbReference type="GO" id="GO:0009055">
    <property type="term" value="F:electron transfer activity"/>
    <property type="evidence" value="ECO:0007669"/>
    <property type="project" value="UniProtKB-UniRule"/>
</dbReference>
<evidence type="ECO:0000313" key="8">
    <source>
        <dbReference type="EMBL" id="OGC48894.1"/>
    </source>
</evidence>
<keyword evidence="1 6" id="KW-0813">Transport</keyword>
<dbReference type="GO" id="GO:0051536">
    <property type="term" value="F:iron-sulfur cluster binding"/>
    <property type="evidence" value="ECO:0007669"/>
    <property type="project" value="UniProtKB-KW"/>
</dbReference>
<keyword evidence="4 6" id="KW-0408">Iron</keyword>
<evidence type="ECO:0000259" key="7">
    <source>
        <dbReference type="PROSITE" id="PS51379"/>
    </source>
</evidence>
<reference evidence="8 9" key="1">
    <citation type="journal article" date="2016" name="Nat. Commun.">
        <title>Thousands of microbial genomes shed light on interconnected biogeochemical processes in an aquifer system.</title>
        <authorList>
            <person name="Anantharaman K."/>
            <person name="Brown C.T."/>
            <person name="Hug L.A."/>
            <person name="Sharon I."/>
            <person name="Castelle C.J."/>
            <person name="Probst A.J."/>
            <person name="Thomas B.C."/>
            <person name="Singh A."/>
            <person name="Wilkins M.J."/>
            <person name="Karaoz U."/>
            <person name="Brodie E.L."/>
            <person name="Williams K.H."/>
            <person name="Hubbard S.S."/>
            <person name="Banfield J.F."/>
        </authorList>
    </citation>
    <scope>NUCLEOTIDE SEQUENCE [LARGE SCALE GENOMIC DNA]</scope>
</reference>
<keyword evidence="2 6" id="KW-0479">Metal-binding</keyword>
<dbReference type="InterPro" id="IPR017896">
    <property type="entry name" value="4Fe4S_Fe-S-bd"/>
</dbReference>
<evidence type="ECO:0000313" key="9">
    <source>
        <dbReference type="Proteomes" id="UP000177371"/>
    </source>
</evidence>
<dbReference type="InterPro" id="IPR051269">
    <property type="entry name" value="Fe-S_cluster_ET"/>
</dbReference>
<dbReference type="PANTHER" id="PTHR36923">
    <property type="entry name" value="FERREDOXIN"/>
    <property type="match status" value="1"/>
</dbReference>
<dbReference type="Gene3D" id="3.30.70.20">
    <property type="match status" value="1"/>
</dbReference>
<dbReference type="Proteomes" id="UP000177371">
    <property type="component" value="Unassembled WGS sequence"/>
</dbReference>
<protein>
    <recommendedName>
        <fullName evidence="6">Ferredoxin</fullName>
    </recommendedName>
</protein>
<accession>A0A1F4UVA6</accession>
<dbReference type="EMBL" id="MEUT01000059">
    <property type="protein sequence ID" value="OGC48894.1"/>
    <property type="molecule type" value="Genomic_DNA"/>
</dbReference>
<dbReference type="STRING" id="1802610.A2W32_00410"/>